<accession>A0A453GUP3</accession>
<dbReference type="AlphaFoldDB" id="A0A453GUP3"/>
<evidence type="ECO:0000313" key="2">
    <source>
        <dbReference type="EnsemblPlants" id="AET3Gv21213700.1"/>
    </source>
</evidence>
<reference evidence="2" key="5">
    <citation type="journal article" date="2021" name="G3 (Bethesda)">
        <title>Aegilops tauschii genome assembly Aet v5.0 features greater sequence contiguity and improved annotation.</title>
        <authorList>
            <person name="Wang L."/>
            <person name="Zhu T."/>
            <person name="Rodriguez J.C."/>
            <person name="Deal K.R."/>
            <person name="Dubcovsky J."/>
            <person name="McGuire P.E."/>
            <person name="Lux T."/>
            <person name="Spannagl M."/>
            <person name="Mayer K.F.X."/>
            <person name="Baldrich P."/>
            <person name="Meyers B.C."/>
            <person name="Huo N."/>
            <person name="Gu Y.Q."/>
            <person name="Zhou H."/>
            <person name="Devos K.M."/>
            <person name="Bennetzen J.L."/>
            <person name="Unver T."/>
            <person name="Budak H."/>
            <person name="Gulick P.J."/>
            <person name="Galiba G."/>
            <person name="Kalapos B."/>
            <person name="Nelson D.R."/>
            <person name="Li P."/>
            <person name="You F.M."/>
            <person name="Luo M.C."/>
            <person name="Dvorak J."/>
        </authorList>
    </citation>
    <scope>NUCLEOTIDE SEQUENCE [LARGE SCALE GENOMIC DNA]</scope>
    <source>
        <strain evidence="2">cv. AL8/78</strain>
    </source>
</reference>
<reference evidence="2" key="3">
    <citation type="journal article" date="2017" name="Nature">
        <title>Genome sequence of the progenitor of the wheat D genome Aegilops tauschii.</title>
        <authorList>
            <person name="Luo M.C."/>
            <person name="Gu Y.Q."/>
            <person name="Puiu D."/>
            <person name="Wang H."/>
            <person name="Twardziok S.O."/>
            <person name="Deal K.R."/>
            <person name="Huo N."/>
            <person name="Zhu T."/>
            <person name="Wang L."/>
            <person name="Wang Y."/>
            <person name="McGuire P.E."/>
            <person name="Liu S."/>
            <person name="Long H."/>
            <person name="Ramasamy R.K."/>
            <person name="Rodriguez J.C."/>
            <person name="Van S.L."/>
            <person name="Yuan L."/>
            <person name="Wang Z."/>
            <person name="Xia Z."/>
            <person name="Xiao L."/>
            <person name="Anderson O.D."/>
            <person name="Ouyang S."/>
            <person name="Liang Y."/>
            <person name="Zimin A.V."/>
            <person name="Pertea G."/>
            <person name="Qi P."/>
            <person name="Bennetzen J.L."/>
            <person name="Dai X."/>
            <person name="Dawson M.W."/>
            <person name="Muller H.G."/>
            <person name="Kugler K."/>
            <person name="Rivarola-Duarte L."/>
            <person name="Spannagl M."/>
            <person name="Mayer K.F.X."/>
            <person name="Lu F.H."/>
            <person name="Bevan M.W."/>
            <person name="Leroy P."/>
            <person name="Li P."/>
            <person name="You F.M."/>
            <person name="Sun Q."/>
            <person name="Liu Z."/>
            <person name="Lyons E."/>
            <person name="Wicker T."/>
            <person name="Salzberg S.L."/>
            <person name="Devos K.M."/>
            <person name="Dvorak J."/>
        </authorList>
    </citation>
    <scope>NUCLEOTIDE SEQUENCE [LARGE SCALE GENOMIC DNA]</scope>
    <source>
        <strain evidence="2">cv. AL8/78</strain>
    </source>
</reference>
<name>A0A453GUP3_AEGTS</name>
<reference evidence="3" key="2">
    <citation type="journal article" date="2017" name="Nat. Plants">
        <title>The Aegilops tauschii genome reveals multiple impacts of transposons.</title>
        <authorList>
            <person name="Zhao G."/>
            <person name="Zou C."/>
            <person name="Li K."/>
            <person name="Wang K."/>
            <person name="Li T."/>
            <person name="Gao L."/>
            <person name="Zhang X."/>
            <person name="Wang H."/>
            <person name="Yang Z."/>
            <person name="Liu X."/>
            <person name="Jiang W."/>
            <person name="Mao L."/>
            <person name="Kong X."/>
            <person name="Jiao Y."/>
            <person name="Jia J."/>
        </authorList>
    </citation>
    <scope>NUCLEOTIDE SEQUENCE [LARGE SCALE GENOMIC DNA]</scope>
    <source>
        <strain evidence="3">cv. AL8/78</strain>
    </source>
</reference>
<feature type="region of interest" description="Disordered" evidence="1">
    <location>
        <begin position="1"/>
        <end position="45"/>
    </location>
</feature>
<sequence length="117" mass="12403">RIATRPRRRSSSPSDGAGRPRRRGSRSDAHRRAATSPARAATEGSLRRCCIPISSAVQCGVRPLASTVPYPALPWPVGRRSPFAFHRREAATGGAAAQSAAVISKLLITHSAVHSTI</sequence>
<proteinExistence type="predicted"/>
<evidence type="ECO:0000256" key="1">
    <source>
        <dbReference type="SAM" id="MobiDB-lite"/>
    </source>
</evidence>
<reference evidence="2" key="4">
    <citation type="submission" date="2019-03" db="UniProtKB">
        <authorList>
            <consortium name="EnsemblPlants"/>
        </authorList>
    </citation>
    <scope>IDENTIFICATION</scope>
</reference>
<evidence type="ECO:0000313" key="3">
    <source>
        <dbReference type="Proteomes" id="UP000015105"/>
    </source>
</evidence>
<protein>
    <submittedName>
        <fullName evidence="2">Uncharacterized protein</fullName>
    </submittedName>
</protein>
<organism evidence="2 3">
    <name type="scientific">Aegilops tauschii subsp. strangulata</name>
    <name type="common">Goatgrass</name>
    <dbReference type="NCBI Taxonomy" id="200361"/>
    <lineage>
        <taxon>Eukaryota</taxon>
        <taxon>Viridiplantae</taxon>
        <taxon>Streptophyta</taxon>
        <taxon>Embryophyta</taxon>
        <taxon>Tracheophyta</taxon>
        <taxon>Spermatophyta</taxon>
        <taxon>Magnoliopsida</taxon>
        <taxon>Liliopsida</taxon>
        <taxon>Poales</taxon>
        <taxon>Poaceae</taxon>
        <taxon>BOP clade</taxon>
        <taxon>Pooideae</taxon>
        <taxon>Triticodae</taxon>
        <taxon>Triticeae</taxon>
        <taxon>Triticinae</taxon>
        <taxon>Aegilops</taxon>
    </lineage>
</organism>
<reference evidence="3" key="1">
    <citation type="journal article" date="2014" name="Science">
        <title>Ancient hybridizations among the ancestral genomes of bread wheat.</title>
        <authorList>
            <consortium name="International Wheat Genome Sequencing Consortium,"/>
            <person name="Marcussen T."/>
            <person name="Sandve S.R."/>
            <person name="Heier L."/>
            <person name="Spannagl M."/>
            <person name="Pfeifer M."/>
            <person name="Jakobsen K.S."/>
            <person name="Wulff B.B."/>
            <person name="Steuernagel B."/>
            <person name="Mayer K.F."/>
            <person name="Olsen O.A."/>
        </authorList>
    </citation>
    <scope>NUCLEOTIDE SEQUENCE [LARGE SCALE GENOMIC DNA]</scope>
    <source>
        <strain evidence="3">cv. AL8/78</strain>
    </source>
</reference>
<dbReference type="Proteomes" id="UP000015105">
    <property type="component" value="Chromosome 3D"/>
</dbReference>
<feature type="compositionally biased region" description="Basic residues" evidence="1">
    <location>
        <begin position="1"/>
        <end position="10"/>
    </location>
</feature>
<keyword evidence="3" id="KW-1185">Reference proteome</keyword>
<dbReference type="EnsemblPlants" id="AET3Gv21213700.1">
    <property type="protein sequence ID" value="AET3Gv21213700.1"/>
    <property type="gene ID" value="AET3Gv21213700"/>
</dbReference>
<dbReference type="Gramene" id="AET3Gv21213700.1">
    <property type="protein sequence ID" value="AET3Gv21213700.1"/>
    <property type="gene ID" value="AET3Gv21213700"/>
</dbReference>